<dbReference type="Pfam" id="PF01656">
    <property type="entry name" value="CbiA"/>
    <property type="match status" value="1"/>
</dbReference>
<dbReference type="PANTHER" id="PTHR13696">
    <property type="entry name" value="P-LOOP CONTAINING NUCLEOSIDE TRIPHOSPHATE HYDROLASE"/>
    <property type="match status" value="1"/>
</dbReference>
<dbReference type="CDD" id="cd02042">
    <property type="entry name" value="ParAB_family"/>
    <property type="match status" value="1"/>
</dbReference>
<keyword evidence="3" id="KW-1185">Reference proteome</keyword>
<organism evidence="2 3">
    <name type="scientific">Catenovulum adriaticum</name>
    <dbReference type="NCBI Taxonomy" id="2984846"/>
    <lineage>
        <taxon>Bacteria</taxon>
        <taxon>Pseudomonadati</taxon>
        <taxon>Pseudomonadota</taxon>
        <taxon>Gammaproteobacteria</taxon>
        <taxon>Alteromonadales</taxon>
        <taxon>Alteromonadaceae</taxon>
        <taxon>Catenovulum</taxon>
    </lineage>
</organism>
<proteinExistence type="predicted"/>
<feature type="domain" description="CobQ/CobB/MinD/ParA nucleotide binding" evidence="1">
    <location>
        <begin position="5"/>
        <end position="168"/>
    </location>
</feature>
<name>A0ABY7ARZ4_9ALTE</name>
<gene>
    <name evidence="2" type="ORF">OLW01_18420</name>
</gene>
<dbReference type="Gene3D" id="3.40.50.300">
    <property type="entry name" value="P-loop containing nucleotide triphosphate hydrolases"/>
    <property type="match status" value="1"/>
</dbReference>
<sequence length="249" mass="27931">MAFIISISSTKGGVGKSTTAENLAAEGARRGYRVLIYDMDRQGTSTKFGVRRNELIEKMLESGKKPIPEITQITRNPGEEDVRRTINTLSNSFDIIIIDNKADSDADFQRTAVISDIILTPLSVSHKDIEQIPRIVKIIQTAEETLRLNDPDFIGLDHRLVMNRLKKVSKKRNSEVISFLKEGYSEFVSLSSVIIYETTSYVETEEGATVIDRKAKGAASFQMLFDECIGKRKPSMIRDCFVDQTEGVE</sequence>
<reference evidence="2" key="1">
    <citation type="submission" date="2022-10" db="EMBL/GenBank/DDBJ databases">
        <title>Catenovulum adriacola sp. nov. isolated in the Harbour of Susak.</title>
        <authorList>
            <person name="Schoch T."/>
            <person name="Reich S.J."/>
            <person name="Stoeferle S."/>
            <person name="Flaiz M."/>
            <person name="Kazda M."/>
            <person name="Riedel C.U."/>
            <person name="Duerre P."/>
        </authorList>
    </citation>
    <scope>NUCLEOTIDE SEQUENCE</scope>
    <source>
        <strain evidence="2">TS8</strain>
        <plasmid evidence="2">pCadTS8_2</plasmid>
    </source>
</reference>
<geneLocation type="plasmid" evidence="2 3">
    <name>pCadTS8_2</name>
</geneLocation>
<evidence type="ECO:0000313" key="3">
    <source>
        <dbReference type="Proteomes" id="UP001163726"/>
    </source>
</evidence>
<evidence type="ECO:0000313" key="2">
    <source>
        <dbReference type="EMBL" id="WAJ72249.1"/>
    </source>
</evidence>
<dbReference type="SUPFAM" id="SSF52540">
    <property type="entry name" value="P-loop containing nucleoside triphosphate hydrolases"/>
    <property type="match status" value="1"/>
</dbReference>
<dbReference type="Proteomes" id="UP001163726">
    <property type="component" value="Plasmid pCadTS8_2"/>
</dbReference>
<dbReference type="InterPro" id="IPR002586">
    <property type="entry name" value="CobQ/CobB/MinD/ParA_Nub-bd_dom"/>
</dbReference>
<dbReference type="RefSeq" id="WP_268076964.1">
    <property type="nucleotide sequence ID" value="NZ_CP109967.1"/>
</dbReference>
<dbReference type="PANTHER" id="PTHR13696:SF96">
    <property type="entry name" value="COBQ_COBB_MIND_PARA NUCLEOTIDE BINDING DOMAIN-CONTAINING PROTEIN"/>
    <property type="match status" value="1"/>
</dbReference>
<protein>
    <submittedName>
        <fullName evidence="2">ParA family protein</fullName>
    </submittedName>
</protein>
<dbReference type="InterPro" id="IPR050678">
    <property type="entry name" value="DNA_Partitioning_ATPase"/>
</dbReference>
<dbReference type="EMBL" id="CP109967">
    <property type="protein sequence ID" value="WAJ72249.1"/>
    <property type="molecule type" value="Genomic_DNA"/>
</dbReference>
<evidence type="ECO:0000259" key="1">
    <source>
        <dbReference type="Pfam" id="PF01656"/>
    </source>
</evidence>
<dbReference type="InterPro" id="IPR027417">
    <property type="entry name" value="P-loop_NTPase"/>
</dbReference>
<accession>A0ABY7ARZ4</accession>
<keyword evidence="2" id="KW-0614">Plasmid</keyword>